<dbReference type="SMART" id="SM00635">
    <property type="entry name" value="BID_2"/>
    <property type="match status" value="3"/>
</dbReference>
<dbReference type="Gene3D" id="2.160.20.110">
    <property type="match status" value="1"/>
</dbReference>
<dbReference type="InterPro" id="IPR032675">
    <property type="entry name" value="LRR_dom_sf"/>
</dbReference>
<keyword evidence="1" id="KW-0433">Leucine-rich repeat</keyword>
<feature type="chain" id="PRO_5020205346" description="BIG2 domain-containing protein" evidence="5">
    <location>
        <begin position="28"/>
        <end position="1728"/>
    </location>
</feature>
<feature type="transmembrane region" description="Helical" evidence="4">
    <location>
        <begin position="1702"/>
        <end position="1722"/>
    </location>
</feature>
<evidence type="ECO:0000256" key="2">
    <source>
        <dbReference type="ARBA" id="ARBA00022737"/>
    </source>
</evidence>
<evidence type="ECO:0000256" key="5">
    <source>
        <dbReference type="SAM" id="SignalP"/>
    </source>
</evidence>
<feature type="domain" description="BIG2" evidence="6">
    <location>
        <begin position="514"/>
        <end position="590"/>
    </location>
</feature>
<dbReference type="PANTHER" id="PTHR15454">
    <property type="entry name" value="NISCHARIN RELATED"/>
    <property type="match status" value="1"/>
</dbReference>
<evidence type="ECO:0000313" key="7">
    <source>
        <dbReference type="EMBL" id="QCT72961.1"/>
    </source>
</evidence>
<feature type="domain" description="BIG2" evidence="6">
    <location>
        <begin position="1478"/>
        <end position="1555"/>
    </location>
</feature>
<keyword evidence="4" id="KW-1133">Transmembrane helix</keyword>
<reference evidence="7 8" key="1">
    <citation type="submission" date="2018-05" db="EMBL/GenBank/DDBJ databases">
        <title>Genome comparison of Eubacterium sp.</title>
        <authorList>
            <person name="Feng Y."/>
            <person name="Sanchez-Andrea I."/>
            <person name="Stams A.J.M."/>
            <person name="De Vos W.M."/>
        </authorList>
    </citation>
    <scope>NUCLEOTIDE SEQUENCE [LARGE SCALE GENOMIC DNA]</scope>
    <source>
        <strain evidence="7 8">YI</strain>
    </source>
</reference>
<protein>
    <recommendedName>
        <fullName evidence="6">BIG2 domain-containing protein</fullName>
    </recommendedName>
</protein>
<dbReference type="EMBL" id="CP029487">
    <property type="protein sequence ID" value="QCT72961.1"/>
    <property type="molecule type" value="Genomic_DNA"/>
</dbReference>
<dbReference type="PROSITE" id="PS51450">
    <property type="entry name" value="LRR"/>
    <property type="match status" value="5"/>
</dbReference>
<feature type="compositionally biased region" description="Low complexity" evidence="3">
    <location>
        <begin position="1656"/>
        <end position="1674"/>
    </location>
</feature>
<name>A0A4P9CDK1_EUBML</name>
<feature type="signal peptide" evidence="5">
    <location>
        <begin position="1"/>
        <end position="27"/>
    </location>
</feature>
<sequence>MKTLEKIFSVFLALQLCFTALPIQAFAKTAEEANIEQSTEAPVLNEAEALKENSEADNPSTDKQPKDTESALTEAVIAESGGEVQRKEHDEPTESAEPRTSNLRMAEGELQTAGGDGSIENPYQIATAEQLDSLRYDTESHYYIQTQDIDLSGYDSWMPIGNGDSPFKGSYDGNGCVIDNMKIMIESCITVYPNSDPYPPTLHVYAGLFGNIYNAYGNNDNYLKNIEVMNCNITGAIPGKNDPEDYLLYHTAIGGIVGEGDQTRLINCHVSGAMVIDVGDTDSDNSIGGIAGQAKSAESCTNDVNISVDSDRITSIDPDSQWADVAGIIGLTRYSYASNKTIDCLNNGKISSKVAGNLAGISGDTRAPNQILGCTNNGALDGVNTNIGGIVASCTAYTNSEVGFISSCINKANITGKLGDLSRSPSVGGIVGYNVNHNVIDCKNACKKIEYPPEEKVYLGRIIGDANPLEFKNNMALNTMTINGKVPTEDIGPDKRNGQSATLAEMGLPDESLEITKIVFSSDYKAMRAGESSKILPSFEPEGAVDALNWTTSNTEIATVDASGLVKAAKAGTAMITATDETGQHSASMTIIVEGTSDDSAISGHQPGKTFTKNETIDGDQMLINNSSNPMRVSSGVSVTVRGDMKIGNNGALVIETGGRLYIEGGDLEVYDNGSVTVNGGELLVFRDISIRKNAIYKTVNSQKDKAVVKAGRDFKMESYKDSSKLEGDLYVGRNFTQKKGSWFDLFARKSNSNFTPSAAHRLILYKSEFSDGRQSIDFEKNTESYLSNLAVDSEILDRFKINKAINGNLEKMTLDKTYVLPLIKSSLNLTQSVYKSALIKLVNSTNQTLFNHNFTNKLTKQQRDDVINIAKIWMMSEPATAVSLNIQGVSYTNRTNTCAINIGGKKIYLKAQEGQYGVGKASFGMVSYEIDGEKGTLCTGANYDMPQFKKDIAVFAENEKRAIVKTLLGIETDEISFSSNIVDKMTDYFVKLYAGKKIEWIEHTKENQIKAVKKSTAQSYKTGDAFEKAAAFEAQHIEESLSKEETVIEGNKFSDKNVSFEDANLERAVKQVTGKTTLTVSDIEKIESLALDNKGIKSLKGLENAKNLRILQLSGNEVTDLSPISGLKELRVLDIRANLVGDLMAVQSLKNLVCLLASYTGCEDASSLAELTQLETLDVSSNYLKDLSFLAKLSKIKNLKISENAFNHSDISVLGELYNLEILQADNSGLTGSLKLDQSTRLNHMEISYNSLDHLELSECPLKILNIGNNQITDLTGITKAIDLEALNAENNQLSSIAGIERCPQLKILNIGGNFIKEINELMALTNMEYLNCSQQEIENYLPISAFKQLKSLNISETIPSNLDFIKNYTLLEELEIAECGLRNEMLGSIAELKNLKYLNVAGNSLDNLTIFANMVLLEDLNVKNNNIERLSGIEAIAKNLKSINISENPIQDTEENSKVINHLEGAGVIIDKEMLELEGLEINDRELLMKVGEKACLKMTTYPLEGTALTFKWTSDNENVATVDNNGNVLAVSEGSAEITVMDEKSQISDKCRITVSESEIQIVNIEKIELNIKEANLKTSEAVQLTATITPENATNKNVSWTSSDEKVATVKGGVVTAVGEGKATITVTTEDGNKTAECTVTVTKKEEPTPVEPTTPTVEPENNNPSGNNGTKTDTTVQTAAKNNSSNPSTSLTNQEKISTLLVMCTVTALCALAIFSIKRKQTK</sequence>
<evidence type="ECO:0000256" key="1">
    <source>
        <dbReference type="ARBA" id="ARBA00022614"/>
    </source>
</evidence>
<evidence type="ECO:0000313" key="8">
    <source>
        <dbReference type="Proteomes" id="UP000218387"/>
    </source>
</evidence>
<dbReference type="InterPro" id="IPR001611">
    <property type="entry name" value="Leu-rich_rpt"/>
</dbReference>
<feature type="region of interest" description="Disordered" evidence="3">
    <location>
        <begin position="78"/>
        <end position="103"/>
    </location>
</feature>
<dbReference type="SUPFAM" id="SSF52075">
    <property type="entry name" value="Outer arm dynein light chain 1"/>
    <property type="match status" value="1"/>
</dbReference>
<dbReference type="SUPFAM" id="SSF52058">
    <property type="entry name" value="L domain-like"/>
    <property type="match status" value="1"/>
</dbReference>
<dbReference type="SMART" id="SM00364">
    <property type="entry name" value="LRR_BAC"/>
    <property type="match status" value="6"/>
</dbReference>
<dbReference type="RefSeq" id="WP_096920106.1">
    <property type="nucleotide sequence ID" value="NZ_CP029487.1"/>
</dbReference>
<organism evidence="7 8">
    <name type="scientific">Eubacterium maltosivorans</name>
    <dbReference type="NCBI Taxonomy" id="2041044"/>
    <lineage>
        <taxon>Bacteria</taxon>
        <taxon>Bacillati</taxon>
        <taxon>Bacillota</taxon>
        <taxon>Clostridia</taxon>
        <taxon>Eubacteriales</taxon>
        <taxon>Eubacteriaceae</taxon>
        <taxon>Eubacterium</taxon>
    </lineage>
</organism>
<keyword evidence="4" id="KW-0812">Transmembrane</keyword>
<feature type="compositionally biased region" description="Polar residues" evidence="3">
    <location>
        <begin position="1675"/>
        <end position="1686"/>
    </location>
</feature>
<accession>A0A4P9CDK1</accession>
<dbReference type="Gene3D" id="2.60.40.1080">
    <property type="match status" value="3"/>
</dbReference>
<keyword evidence="5" id="KW-0732">Signal</keyword>
<proteinExistence type="predicted"/>
<dbReference type="Pfam" id="PF02368">
    <property type="entry name" value="Big_2"/>
    <property type="match status" value="3"/>
</dbReference>
<evidence type="ECO:0000256" key="4">
    <source>
        <dbReference type="SAM" id="Phobius"/>
    </source>
</evidence>
<evidence type="ECO:0000256" key="3">
    <source>
        <dbReference type="SAM" id="MobiDB-lite"/>
    </source>
</evidence>
<keyword evidence="2" id="KW-0677">Repeat</keyword>
<gene>
    <name evidence="7" type="ORF">CPZ25_017050</name>
</gene>
<feature type="region of interest" description="Disordered" evidence="3">
    <location>
        <begin position="1648"/>
        <end position="1697"/>
    </location>
</feature>
<feature type="compositionally biased region" description="Low complexity" evidence="3">
    <location>
        <begin position="1687"/>
        <end position="1697"/>
    </location>
</feature>
<dbReference type="Proteomes" id="UP000218387">
    <property type="component" value="Chromosome"/>
</dbReference>
<keyword evidence="4" id="KW-0472">Membrane</keyword>
<keyword evidence="8" id="KW-1185">Reference proteome</keyword>
<dbReference type="InterPro" id="IPR003343">
    <property type="entry name" value="Big_2"/>
</dbReference>
<feature type="domain" description="BIG2" evidence="6">
    <location>
        <begin position="1567"/>
        <end position="1643"/>
    </location>
</feature>
<dbReference type="InterPro" id="IPR008964">
    <property type="entry name" value="Invasin/intimin_cell_adhesion"/>
</dbReference>
<dbReference type="KEGG" id="emt:CPZ25_017050"/>
<dbReference type="Pfam" id="PF23952">
    <property type="entry name" value="LRR_EndoS"/>
    <property type="match status" value="1"/>
</dbReference>
<dbReference type="Gene3D" id="3.80.10.10">
    <property type="entry name" value="Ribonuclease Inhibitor"/>
    <property type="match status" value="2"/>
</dbReference>
<dbReference type="SUPFAM" id="SSF49373">
    <property type="entry name" value="Invasin/intimin cell-adhesion fragments"/>
    <property type="match status" value="3"/>
</dbReference>
<evidence type="ECO:0000259" key="6">
    <source>
        <dbReference type="SMART" id="SM00635"/>
    </source>
</evidence>
<dbReference type="GO" id="GO:0005737">
    <property type="term" value="C:cytoplasm"/>
    <property type="evidence" value="ECO:0007669"/>
    <property type="project" value="TreeGrafter"/>
</dbReference>
<dbReference type="PANTHER" id="PTHR15454:SF56">
    <property type="entry name" value="PROTEIN PHOSPHATASE 1 REGULATORY SUBUNIT 7-RELATED"/>
    <property type="match status" value="1"/>
</dbReference>